<dbReference type="InterPro" id="IPR016181">
    <property type="entry name" value="Acyl_CoA_acyltransferase"/>
</dbReference>
<evidence type="ECO:0000313" key="3">
    <source>
        <dbReference type="EMBL" id="THU39703.1"/>
    </source>
</evidence>
<evidence type="ECO:0000256" key="1">
    <source>
        <dbReference type="ARBA" id="ARBA00022679"/>
    </source>
</evidence>
<reference evidence="3 4" key="1">
    <citation type="submission" date="2019-04" db="EMBL/GenBank/DDBJ databases">
        <title>Niastella caeni sp. nov., isolated from activated sludge.</title>
        <authorList>
            <person name="Sheng M."/>
        </authorList>
    </citation>
    <scope>NUCLEOTIDE SEQUENCE [LARGE SCALE GENOMIC DNA]</scope>
    <source>
        <strain evidence="3 4">HX-2-15</strain>
    </source>
</reference>
<evidence type="ECO:0000259" key="2">
    <source>
        <dbReference type="PROSITE" id="PS51186"/>
    </source>
</evidence>
<dbReference type="PANTHER" id="PTHR13947:SF37">
    <property type="entry name" value="LD18367P"/>
    <property type="match status" value="1"/>
</dbReference>
<keyword evidence="1 3" id="KW-0808">Transferase</keyword>
<dbReference type="InterPro" id="IPR050769">
    <property type="entry name" value="NAT_camello-type"/>
</dbReference>
<organism evidence="3 4">
    <name type="scientific">Niastella caeni</name>
    <dbReference type="NCBI Taxonomy" id="2569763"/>
    <lineage>
        <taxon>Bacteria</taxon>
        <taxon>Pseudomonadati</taxon>
        <taxon>Bacteroidota</taxon>
        <taxon>Chitinophagia</taxon>
        <taxon>Chitinophagales</taxon>
        <taxon>Chitinophagaceae</taxon>
        <taxon>Niastella</taxon>
    </lineage>
</organism>
<sequence length="163" mass="18870">MEVRIEQYTDLYKQPVIDLIVNIQREEFRIPITPEEQPDLQQIPDFYQKDNGNFWLAVDNGSVAGTIALLDIGNGQGALRKMFVGKNYRGKEHGVGQLLLNTLLRWAQQKGYTKIYLGTTEKFLAAHRFYEKNNFAAVAIKDLPDSFPRMAVDVKFYRYEFQS</sequence>
<dbReference type="RefSeq" id="WP_136577835.1">
    <property type="nucleotide sequence ID" value="NZ_STFF01000003.1"/>
</dbReference>
<dbReference type="Pfam" id="PF00583">
    <property type="entry name" value="Acetyltransf_1"/>
    <property type="match status" value="1"/>
</dbReference>
<evidence type="ECO:0000313" key="4">
    <source>
        <dbReference type="Proteomes" id="UP000306918"/>
    </source>
</evidence>
<dbReference type="Gene3D" id="3.40.630.30">
    <property type="match status" value="1"/>
</dbReference>
<gene>
    <name evidence="3" type="ORF">FAM09_14500</name>
</gene>
<protein>
    <submittedName>
        <fullName evidence="3">GNAT family N-acetyltransferase</fullName>
    </submittedName>
</protein>
<dbReference type="Proteomes" id="UP000306918">
    <property type="component" value="Unassembled WGS sequence"/>
</dbReference>
<dbReference type="InterPro" id="IPR000182">
    <property type="entry name" value="GNAT_dom"/>
</dbReference>
<dbReference type="SUPFAM" id="SSF55729">
    <property type="entry name" value="Acyl-CoA N-acyltransferases (Nat)"/>
    <property type="match status" value="1"/>
</dbReference>
<dbReference type="CDD" id="cd04301">
    <property type="entry name" value="NAT_SF"/>
    <property type="match status" value="1"/>
</dbReference>
<dbReference type="EMBL" id="STFF01000003">
    <property type="protein sequence ID" value="THU39703.1"/>
    <property type="molecule type" value="Genomic_DNA"/>
</dbReference>
<dbReference type="PROSITE" id="PS51186">
    <property type="entry name" value="GNAT"/>
    <property type="match status" value="1"/>
</dbReference>
<dbReference type="AlphaFoldDB" id="A0A4S8HVM8"/>
<feature type="domain" description="N-acetyltransferase" evidence="2">
    <location>
        <begin position="3"/>
        <end position="155"/>
    </location>
</feature>
<dbReference type="OrthoDB" id="9799681at2"/>
<comment type="caution">
    <text evidence="3">The sequence shown here is derived from an EMBL/GenBank/DDBJ whole genome shotgun (WGS) entry which is preliminary data.</text>
</comment>
<dbReference type="PANTHER" id="PTHR13947">
    <property type="entry name" value="GNAT FAMILY N-ACETYLTRANSFERASE"/>
    <property type="match status" value="1"/>
</dbReference>
<proteinExistence type="predicted"/>
<name>A0A4S8HVM8_9BACT</name>
<keyword evidence="4" id="KW-1185">Reference proteome</keyword>
<accession>A0A4S8HVM8</accession>
<dbReference type="GO" id="GO:0008080">
    <property type="term" value="F:N-acetyltransferase activity"/>
    <property type="evidence" value="ECO:0007669"/>
    <property type="project" value="InterPro"/>
</dbReference>